<protein>
    <recommendedName>
        <fullName evidence="3">Tryptophan repeat gene family protein</fullName>
    </recommendedName>
</protein>
<dbReference type="RefSeq" id="WP_380898329.1">
    <property type="nucleotide sequence ID" value="NZ_JBHTKY010000032.1"/>
</dbReference>
<organism evidence="1 2">
    <name type="scientific">Sphingobacterium daejeonense</name>
    <dbReference type="NCBI Taxonomy" id="371142"/>
    <lineage>
        <taxon>Bacteria</taxon>
        <taxon>Pseudomonadati</taxon>
        <taxon>Bacteroidota</taxon>
        <taxon>Sphingobacteriia</taxon>
        <taxon>Sphingobacteriales</taxon>
        <taxon>Sphingobacteriaceae</taxon>
        <taxon>Sphingobacterium</taxon>
    </lineage>
</organism>
<keyword evidence="2" id="KW-1185">Reference proteome</keyword>
<reference evidence="2" key="1">
    <citation type="journal article" date="2019" name="Int. J. Syst. Evol. Microbiol.">
        <title>The Global Catalogue of Microorganisms (GCM) 10K type strain sequencing project: providing services to taxonomists for standard genome sequencing and annotation.</title>
        <authorList>
            <consortium name="The Broad Institute Genomics Platform"/>
            <consortium name="The Broad Institute Genome Sequencing Center for Infectious Disease"/>
            <person name="Wu L."/>
            <person name="Ma J."/>
        </authorList>
    </citation>
    <scope>NUCLEOTIDE SEQUENCE [LARGE SCALE GENOMIC DNA]</scope>
    <source>
        <strain evidence="2">CCUG 52468</strain>
    </source>
</reference>
<sequence>MNNYLQTNNLAKWDFFIQMGHDFTIRFLSEHYPFNSLQIESLIYELDWHNLSNNPCMTFKLIDIYKRKLSWGNILNNSSLIWTNELISKYDKFIDKGCYTYTDFIKKKEFNENSQNINSRKLSRFSNLSQEDIESIIIESNDWFELSQCTEILWNDHLLSLMKISNEKYNTIHNKKIRDVNYFNYLSENKGVPWDNYLIEKYENLIDFWGISRNRNVTWDFDLLTKYKKKLRWDYLMESGTLEKLEWDWEKFQSFKDNIVEAELDFFMNKYFFDTLFGSLSFPEIAEILKQMNKIKNKRNRFSFIGRFFK</sequence>
<accession>A0ABW3RQ34</accession>
<dbReference type="EMBL" id="JBHTKY010000032">
    <property type="protein sequence ID" value="MFD1167170.1"/>
    <property type="molecule type" value="Genomic_DNA"/>
</dbReference>
<evidence type="ECO:0000313" key="1">
    <source>
        <dbReference type="EMBL" id="MFD1167170.1"/>
    </source>
</evidence>
<comment type="caution">
    <text evidence="1">The sequence shown here is derived from an EMBL/GenBank/DDBJ whole genome shotgun (WGS) entry which is preliminary data.</text>
</comment>
<dbReference type="Proteomes" id="UP001597205">
    <property type="component" value="Unassembled WGS sequence"/>
</dbReference>
<gene>
    <name evidence="1" type="ORF">ACFQ2C_16325</name>
</gene>
<proteinExistence type="predicted"/>
<name>A0ABW3RQ34_9SPHI</name>
<evidence type="ECO:0008006" key="3">
    <source>
        <dbReference type="Google" id="ProtNLM"/>
    </source>
</evidence>
<evidence type="ECO:0000313" key="2">
    <source>
        <dbReference type="Proteomes" id="UP001597205"/>
    </source>
</evidence>